<dbReference type="InterPro" id="IPR014231">
    <property type="entry name" value="Spore_YpjB"/>
</dbReference>
<dbReference type="EMBL" id="CP024848">
    <property type="protein sequence ID" value="AXI11154.1"/>
    <property type="molecule type" value="Genomic_DNA"/>
</dbReference>
<dbReference type="AlphaFoldDB" id="A0A345PMC4"/>
<organism evidence="2 3">
    <name type="scientific">Oceanobacillus zhaokaii</name>
    <dbReference type="NCBI Taxonomy" id="2052660"/>
    <lineage>
        <taxon>Bacteria</taxon>
        <taxon>Bacillati</taxon>
        <taxon>Bacillota</taxon>
        <taxon>Bacilli</taxon>
        <taxon>Bacillales</taxon>
        <taxon>Bacillaceae</taxon>
        <taxon>Oceanobacillus</taxon>
    </lineage>
</organism>
<evidence type="ECO:0000256" key="1">
    <source>
        <dbReference type="SAM" id="Phobius"/>
    </source>
</evidence>
<dbReference type="KEGG" id="ocn:CUC15_10560"/>
<sequence length="66" mass="7524">MAINAIPVYANPQQTVAVSENNSEWATFIYSSLIIAGLIISTLSYVSWRKYKGKRKREQNNDKMVD</sequence>
<keyword evidence="1" id="KW-1133">Transmembrane helix</keyword>
<gene>
    <name evidence="2" type="ORF">CUC15_10560</name>
</gene>
<dbReference type="OrthoDB" id="2988195at2"/>
<feature type="transmembrane region" description="Helical" evidence="1">
    <location>
        <begin position="28"/>
        <end position="48"/>
    </location>
</feature>
<evidence type="ECO:0000313" key="3">
    <source>
        <dbReference type="Proteomes" id="UP000253908"/>
    </source>
</evidence>
<accession>A0A345PMC4</accession>
<dbReference type="Pfam" id="PF09577">
    <property type="entry name" value="Spore_YpjB"/>
    <property type="match status" value="1"/>
</dbReference>
<protein>
    <submittedName>
        <fullName evidence="2">Uncharacterized protein</fullName>
    </submittedName>
</protein>
<name>A0A345PMC4_9BACI</name>
<dbReference type="Proteomes" id="UP000253908">
    <property type="component" value="Chromosome"/>
</dbReference>
<keyword evidence="3" id="KW-1185">Reference proteome</keyword>
<reference evidence="3" key="1">
    <citation type="submission" date="2017-11" db="EMBL/GenBank/DDBJ databases">
        <authorList>
            <person name="Zhu W."/>
        </authorList>
    </citation>
    <scope>NUCLEOTIDE SEQUENCE [LARGE SCALE GENOMIC DNA]</scope>
    <source>
        <strain evidence="3">160</strain>
    </source>
</reference>
<keyword evidence="1" id="KW-0812">Transmembrane</keyword>
<proteinExistence type="predicted"/>
<evidence type="ECO:0000313" key="2">
    <source>
        <dbReference type="EMBL" id="AXI11154.1"/>
    </source>
</evidence>
<keyword evidence="1" id="KW-0472">Membrane</keyword>